<keyword evidence="2" id="KW-1185">Reference proteome</keyword>
<protein>
    <submittedName>
        <fullName evidence="1">Uncharacterized protein</fullName>
    </submittedName>
</protein>
<evidence type="ECO:0000313" key="1">
    <source>
        <dbReference type="EMBL" id="OJK00776.1"/>
    </source>
</evidence>
<proteinExistence type="predicted"/>
<name>A0A1L9WXI2_ASPA1</name>
<dbReference type="AlphaFoldDB" id="A0A1L9WXI2"/>
<sequence>MSIPLVAATLNNHASAQHHRTGDRSWQVNERAPIDNAASTELLALLVRFQETCLTEENDDCFNGCIATNLGLLGNGRFDYEMWEAMIITTVASDETRAEAARLGKEAEIVLAGIETCQAGDGLVQIMARL</sequence>
<reference evidence="2" key="1">
    <citation type="journal article" date="2017" name="Genome Biol.">
        <title>Comparative genomics reveals high biological diversity and specific adaptations in the industrially and medically important fungal genus Aspergillus.</title>
        <authorList>
            <person name="de Vries R.P."/>
            <person name="Riley R."/>
            <person name="Wiebenga A."/>
            <person name="Aguilar-Osorio G."/>
            <person name="Amillis S."/>
            <person name="Uchima C.A."/>
            <person name="Anderluh G."/>
            <person name="Asadollahi M."/>
            <person name="Askin M."/>
            <person name="Barry K."/>
            <person name="Battaglia E."/>
            <person name="Bayram O."/>
            <person name="Benocci T."/>
            <person name="Braus-Stromeyer S.A."/>
            <person name="Caldana C."/>
            <person name="Canovas D."/>
            <person name="Cerqueira G.C."/>
            <person name="Chen F."/>
            <person name="Chen W."/>
            <person name="Choi C."/>
            <person name="Clum A."/>
            <person name="Dos Santos R.A."/>
            <person name="Damasio A.R."/>
            <person name="Diallinas G."/>
            <person name="Emri T."/>
            <person name="Fekete E."/>
            <person name="Flipphi M."/>
            <person name="Freyberg S."/>
            <person name="Gallo A."/>
            <person name="Gournas C."/>
            <person name="Habgood R."/>
            <person name="Hainaut M."/>
            <person name="Harispe M.L."/>
            <person name="Henrissat B."/>
            <person name="Hilden K.S."/>
            <person name="Hope R."/>
            <person name="Hossain A."/>
            <person name="Karabika E."/>
            <person name="Karaffa L."/>
            <person name="Karanyi Z."/>
            <person name="Krasevec N."/>
            <person name="Kuo A."/>
            <person name="Kusch H."/>
            <person name="LaButti K."/>
            <person name="Lagendijk E.L."/>
            <person name="Lapidus A."/>
            <person name="Levasseur A."/>
            <person name="Lindquist E."/>
            <person name="Lipzen A."/>
            <person name="Logrieco A.F."/>
            <person name="MacCabe A."/>
            <person name="Maekelae M.R."/>
            <person name="Malavazi I."/>
            <person name="Melin P."/>
            <person name="Meyer V."/>
            <person name="Mielnichuk N."/>
            <person name="Miskei M."/>
            <person name="Molnar A.P."/>
            <person name="Mule G."/>
            <person name="Ngan C.Y."/>
            <person name="Orejas M."/>
            <person name="Orosz E."/>
            <person name="Ouedraogo J.P."/>
            <person name="Overkamp K.M."/>
            <person name="Park H.-S."/>
            <person name="Perrone G."/>
            <person name="Piumi F."/>
            <person name="Punt P.J."/>
            <person name="Ram A.F."/>
            <person name="Ramon A."/>
            <person name="Rauscher S."/>
            <person name="Record E."/>
            <person name="Riano-Pachon D.M."/>
            <person name="Robert V."/>
            <person name="Roehrig J."/>
            <person name="Ruller R."/>
            <person name="Salamov A."/>
            <person name="Salih N.S."/>
            <person name="Samson R.A."/>
            <person name="Sandor E."/>
            <person name="Sanguinetti M."/>
            <person name="Schuetze T."/>
            <person name="Sepcic K."/>
            <person name="Shelest E."/>
            <person name="Sherlock G."/>
            <person name="Sophianopoulou V."/>
            <person name="Squina F.M."/>
            <person name="Sun H."/>
            <person name="Susca A."/>
            <person name="Todd R.B."/>
            <person name="Tsang A."/>
            <person name="Unkles S.E."/>
            <person name="van de Wiele N."/>
            <person name="van Rossen-Uffink D."/>
            <person name="Oliveira J.V."/>
            <person name="Vesth T.C."/>
            <person name="Visser J."/>
            <person name="Yu J.-H."/>
            <person name="Zhou M."/>
            <person name="Andersen M.R."/>
            <person name="Archer D.B."/>
            <person name="Baker S.E."/>
            <person name="Benoit I."/>
            <person name="Brakhage A.A."/>
            <person name="Braus G.H."/>
            <person name="Fischer R."/>
            <person name="Frisvad J.C."/>
            <person name="Goldman G.H."/>
            <person name="Houbraken J."/>
            <person name="Oakley B."/>
            <person name="Pocsi I."/>
            <person name="Scazzocchio C."/>
            <person name="Seiboth B."/>
            <person name="vanKuyk P.A."/>
            <person name="Wortman J."/>
            <person name="Dyer P.S."/>
            <person name="Grigoriev I.V."/>
        </authorList>
    </citation>
    <scope>NUCLEOTIDE SEQUENCE [LARGE SCALE GENOMIC DNA]</scope>
    <source>
        <strain evidence="2">ATCC 16872 / CBS 172.66 / WB 5094</strain>
    </source>
</reference>
<dbReference type="EMBL" id="KV878975">
    <property type="protein sequence ID" value="OJK00776.1"/>
    <property type="molecule type" value="Genomic_DNA"/>
</dbReference>
<dbReference type="RefSeq" id="XP_020057115.1">
    <property type="nucleotide sequence ID" value="XM_020201068.1"/>
</dbReference>
<gene>
    <name evidence="1" type="ORF">ASPACDRAFT_42265</name>
</gene>
<accession>A0A1L9WXI2</accession>
<dbReference type="GeneID" id="30974882"/>
<dbReference type="Proteomes" id="UP000184546">
    <property type="component" value="Unassembled WGS sequence"/>
</dbReference>
<dbReference type="OMA" id="MFPSAND"/>
<organism evidence="1 2">
    <name type="scientific">Aspergillus aculeatus (strain ATCC 16872 / CBS 172.66 / WB 5094)</name>
    <dbReference type="NCBI Taxonomy" id="690307"/>
    <lineage>
        <taxon>Eukaryota</taxon>
        <taxon>Fungi</taxon>
        <taxon>Dikarya</taxon>
        <taxon>Ascomycota</taxon>
        <taxon>Pezizomycotina</taxon>
        <taxon>Eurotiomycetes</taxon>
        <taxon>Eurotiomycetidae</taxon>
        <taxon>Eurotiales</taxon>
        <taxon>Aspergillaceae</taxon>
        <taxon>Aspergillus</taxon>
        <taxon>Aspergillus subgen. Circumdati</taxon>
    </lineage>
</organism>
<dbReference type="VEuPathDB" id="FungiDB:ASPACDRAFT_42265"/>
<dbReference type="OrthoDB" id="4485513at2759"/>
<evidence type="ECO:0000313" key="2">
    <source>
        <dbReference type="Proteomes" id="UP000184546"/>
    </source>
</evidence>